<accession>A0A5C8ZUJ5</accession>
<evidence type="ECO:0000313" key="5">
    <source>
        <dbReference type="EMBL" id="TXS92195.1"/>
    </source>
</evidence>
<dbReference type="PANTHER" id="PTHR10680">
    <property type="entry name" value="PEPTIDYL-GLYCINE ALPHA-AMIDATING MONOOXYGENASE"/>
    <property type="match status" value="1"/>
</dbReference>
<evidence type="ECO:0000256" key="2">
    <source>
        <dbReference type="ARBA" id="ARBA00022737"/>
    </source>
</evidence>
<comment type="caution">
    <text evidence="5">The sequence shown here is derived from an EMBL/GenBank/DDBJ whole genome shotgun (WGS) entry which is preliminary data.</text>
</comment>
<keyword evidence="3" id="KW-0325">Glycoprotein</keyword>
<organism evidence="5 6">
    <name type="scientific">Parahaliea maris</name>
    <dbReference type="NCBI Taxonomy" id="2716870"/>
    <lineage>
        <taxon>Bacteria</taxon>
        <taxon>Pseudomonadati</taxon>
        <taxon>Pseudomonadota</taxon>
        <taxon>Gammaproteobacteria</taxon>
        <taxon>Cellvibrionales</taxon>
        <taxon>Halieaceae</taxon>
        <taxon>Parahaliea</taxon>
    </lineage>
</organism>
<feature type="region of interest" description="Disordered" evidence="4">
    <location>
        <begin position="230"/>
        <end position="252"/>
    </location>
</feature>
<protein>
    <recommendedName>
        <fullName evidence="7">NHL repeat-containing protein</fullName>
    </recommendedName>
</protein>
<keyword evidence="6" id="KW-1185">Reference proteome</keyword>
<gene>
    <name evidence="5" type="ORF">FV139_14580</name>
</gene>
<evidence type="ECO:0000256" key="4">
    <source>
        <dbReference type="SAM" id="MobiDB-lite"/>
    </source>
</evidence>
<reference evidence="5 6" key="1">
    <citation type="submission" date="2019-08" db="EMBL/GenBank/DDBJ databases">
        <title>Parahaliea maris sp. nov., isolated from the surface seawater.</title>
        <authorList>
            <person name="Liu Y."/>
        </authorList>
    </citation>
    <scope>NUCLEOTIDE SEQUENCE [LARGE SCALE GENOMIC DNA]</scope>
    <source>
        <strain evidence="5 6">HSLHS9</strain>
    </source>
</reference>
<evidence type="ECO:0000313" key="6">
    <source>
        <dbReference type="Proteomes" id="UP000321039"/>
    </source>
</evidence>
<dbReference type="EMBL" id="VRZA01000005">
    <property type="protein sequence ID" value="TXS92195.1"/>
    <property type="molecule type" value="Genomic_DNA"/>
</dbReference>
<dbReference type="Gene3D" id="2.120.10.30">
    <property type="entry name" value="TolB, C-terminal domain"/>
    <property type="match status" value="1"/>
</dbReference>
<sequence length="394" mass="42352">MLSGLPSANASATATDAADVPQALVPAKVQQLNDRPIPRFAVDAAWPQVPDDLTLGQIPGVAVDRHDNVWIIQRPNSLDFSDNGLAQSPPTAVCCRPAPHVMQFSSAGDYLGGWGGSDQAPRIDGVDQWPQVVHGIFVDDRDSVWIGGNGKDDHVVLNFSADGEFIRQYGIRGVTGGNSDREALGNPADIHHDTRLNEVLVADGYTNKRVIGFDSARNTFSRLFGAYGKDPDGGTREGDFDQSQASSNADGGANPEAGIFGDIVHCVSRGPDGMIYVCDRRNNRIQVFNSAEDGAIRFVRNLVIAGDTGGLRTASDIAWSPDGKFMYVADMMNGQVWILDAADYAILGALGRNGRYAGEFIWLHSVDVDSKGNLYTSEVSTGRRVQKFVLTGVE</sequence>
<evidence type="ECO:0008006" key="7">
    <source>
        <dbReference type="Google" id="ProtNLM"/>
    </source>
</evidence>
<dbReference type="Pfam" id="PF01436">
    <property type="entry name" value="NHL"/>
    <property type="match status" value="1"/>
</dbReference>
<dbReference type="InterPro" id="IPR011042">
    <property type="entry name" value="6-blade_b-propeller_TolB-like"/>
</dbReference>
<keyword evidence="2" id="KW-0677">Repeat</keyword>
<dbReference type="PANTHER" id="PTHR10680:SF14">
    <property type="entry name" value="PEPTIDYL-GLYCINE ALPHA-AMIDATING MONOOXYGENASE"/>
    <property type="match status" value="1"/>
</dbReference>
<dbReference type="AlphaFoldDB" id="A0A5C8ZUJ5"/>
<evidence type="ECO:0000256" key="1">
    <source>
        <dbReference type="ARBA" id="ARBA00022729"/>
    </source>
</evidence>
<evidence type="ECO:0000256" key="3">
    <source>
        <dbReference type="ARBA" id="ARBA00023180"/>
    </source>
</evidence>
<dbReference type="Proteomes" id="UP000321039">
    <property type="component" value="Unassembled WGS sequence"/>
</dbReference>
<dbReference type="InterPro" id="IPR001258">
    <property type="entry name" value="NHL_repeat"/>
</dbReference>
<proteinExistence type="predicted"/>
<name>A0A5C8ZUJ5_9GAMM</name>
<dbReference type="SUPFAM" id="SSF63829">
    <property type="entry name" value="Calcium-dependent phosphotriesterase"/>
    <property type="match status" value="1"/>
</dbReference>
<feature type="compositionally biased region" description="Basic and acidic residues" evidence="4">
    <location>
        <begin position="230"/>
        <end position="239"/>
    </location>
</feature>
<keyword evidence="1" id="KW-0732">Signal</keyword>